<dbReference type="EMBL" id="JABSTU010000005">
    <property type="protein sequence ID" value="KAH8029895.1"/>
    <property type="molecule type" value="Genomic_DNA"/>
</dbReference>
<sequence length="298" mass="33009">MVPSRSLTLPCGHTLCRLCRSQITEQDGCPLDGRQFADADLLLVVFSEADLEQHRVLCIAGGQKCGFSGKLRDLRRHLAECVGGGVSSESASRETVANRVNTLLDWISCIQTNLSREADVKDGACGGDWEGASAGSTTKPPVAPGPYRAAAKPGVYIETCRFVDVYSAYNAMKQSHGKRSMLTGTYTLAGYTFKLAFELFKNEKKEVCTRFAFILRQGDWDDHVDWPFRKKVTLTIAHPRYEDKDIGMPISVDDNAAGKKPVPAIPNSSSWTEELYWKDIEEHGYIGNKALYVNVQFE</sequence>
<evidence type="ECO:0000259" key="1">
    <source>
        <dbReference type="Pfam" id="PF21355"/>
    </source>
</evidence>
<reference evidence="2" key="1">
    <citation type="journal article" date="2020" name="Cell">
        <title>Large-Scale Comparative Analyses of Tick Genomes Elucidate Their Genetic Diversity and Vector Capacities.</title>
        <authorList>
            <consortium name="Tick Genome and Microbiome Consortium (TIGMIC)"/>
            <person name="Jia N."/>
            <person name="Wang J."/>
            <person name="Shi W."/>
            <person name="Du L."/>
            <person name="Sun Y."/>
            <person name="Zhan W."/>
            <person name="Jiang J.F."/>
            <person name="Wang Q."/>
            <person name="Zhang B."/>
            <person name="Ji P."/>
            <person name="Bell-Sakyi L."/>
            <person name="Cui X.M."/>
            <person name="Yuan T.T."/>
            <person name="Jiang B.G."/>
            <person name="Yang W.F."/>
            <person name="Lam T.T."/>
            <person name="Chang Q.C."/>
            <person name="Ding S.J."/>
            <person name="Wang X.J."/>
            <person name="Zhu J.G."/>
            <person name="Ruan X.D."/>
            <person name="Zhao L."/>
            <person name="Wei J.T."/>
            <person name="Ye R.Z."/>
            <person name="Que T.C."/>
            <person name="Du C.H."/>
            <person name="Zhou Y.H."/>
            <person name="Cheng J.X."/>
            <person name="Dai P.F."/>
            <person name="Guo W.B."/>
            <person name="Han X.H."/>
            <person name="Huang E.J."/>
            <person name="Li L.F."/>
            <person name="Wei W."/>
            <person name="Gao Y.C."/>
            <person name="Liu J.Z."/>
            <person name="Shao H.Z."/>
            <person name="Wang X."/>
            <person name="Wang C.C."/>
            <person name="Yang T.C."/>
            <person name="Huo Q.B."/>
            <person name="Li W."/>
            <person name="Chen H.Y."/>
            <person name="Chen S.E."/>
            <person name="Zhou L.G."/>
            <person name="Ni X.B."/>
            <person name="Tian J.H."/>
            <person name="Sheng Y."/>
            <person name="Liu T."/>
            <person name="Pan Y.S."/>
            <person name="Xia L.Y."/>
            <person name="Li J."/>
            <person name="Zhao F."/>
            <person name="Cao W.C."/>
        </authorList>
    </citation>
    <scope>NUCLEOTIDE SEQUENCE</scope>
    <source>
        <strain evidence="2">Rmic-2018</strain>
    </source>
</reference>
<dbReference type="InterPro" id="IPR013083">
    <property type="entry name" value="Znf_RING/FYVE/PHD"/>
</dbReference>
<comment type="caution">
    <text evidence="2">The sequence shown here is derived from an EMBL/GenBank/DDBJ whole genome shotgun (WGS) entry which is preliminary data.</text>
</comment>
<evidence type="ECO:0000313" key="2">
    <source>
        <dbReference type="EMBL" id="KAH8029895.1"/>
    </source>
</evidence>
<dbReference type="SUPFAM" id="SSF57850">
    <property type="entry name" value="RING/U-box"/>
    <property type="match status" value="1"/>
</dbReference>
<protein>
    <recommendedName>
        <fullName evidence="1">TRAF1-6 MATH domain-containing protein</fullName>
    </recommendedName>
</protein>
<dbReference type="Proteomes" id="UP000821866">
    <property type="component" value="Chromosome 3"/>
</dbReference>
<feature type="domain" description="TRAF1-6 MATH" evidence="1">
    <location>
        <begin position="189"/>
        <end position="293"/>
    </location>
</feature>
<dbReference type="Gene3D" id="2.60.210.10">
    <property type="entry name" value="Apoptosis, Tumor Necrosis Factor Receptor Associated Protein 2, Chain A"/>
    <property type="match status" value="1"/>
</dbReference>
<name>A0A9J6E5Z2_RHIMP</name>
<dbReference type="Pfam" id="PF21355">
    <property type="entry name" value="TRAF-mep_MATH"/>
    <property type="match status" value="1"/>
</dbReference>
<dbReference type="InterPro" id="IPR049342">
    <property type="entry name" value="TRAF1-6_MATH_dom"/>
</dbReference>
<accession>A0A9J6E5Z2</accession>
<organism evidence="2 3">
    <name type="scientific">Rhipicephalus microplus</name>
    <name type="common">Cattle tick</name>
    <name type="synonym">Boophilus microplus</name>
    <dbReference type="NCBI Taxonomy" id="6941"/>
    <lineage>
        <taxon>Eukaryota</taxon>
        <taxon>Metazoa</taxon>
        <taxon>Ecdysozoa</taxon>
        <taxon>Arthropoda</taxon>
        <taxon>Chelicerata</taxon>
        <taxon>Arachnida</taxon>
        <taxon>Acari</taxon>
        <taxon>Parasitiformes</taxon>
        <taxon>Ixodida</taxon>
        <taxon>Ixodoidea</taxon>
        <taxon>Ixodidae</taxon>
        <taxon>Rhipicephalinae</taxon>
        <taxon>Rhipicephalus</taxon>
        <taxon>Boophilus</taxon>
    </lineage>
</organism>
<keyword evidence="3" id="KW-1185">Reference proteome</keyword>
<reference evidence="2" key="2">
    <citation type="submission" date="2021-09" db="EMBL/GenBank/DDBJ databases">
        <authorList>
            <person name="Jia N."/>
            <person name="Wang J."/>
            <person name="Shi W."/>
            <person name="Du L."/>
            <person name="Sun Y."/>
            <person name="Zhan W."/>
            <person name="Jiang J."/>
            <person name="Wang Q."/>
            <person name="Zhang B."/>
            <person name="Ji P."/>
            <person name="Sakyi L.B."/>
            <person name="Cui X."/>
            <person name="Yuan T."/>
            <person name="Jiang B."/>
            <person name="Yang W."/>
            <person name="Lam T.T.-Y."/>
            <person name="Chang Q."/>
            <person name="Ding S."/>
            <person name="Wang X."/>
            <person name="Zhu J."/>
            <person name="Ruan X."/>
            <person name="Zhao L."/>
            <person name="Wei J."/>
            <person name="Que T."/>
            <person name="Du C."/>
            <person name="Cheng J."/>
            <person name="Dai P."/>
            <person name="Han X."/>
            <person name="Huang E."/>
            <person name="Gao Y."/>
            <person name="Liu J."/>
            <person name="Shao H."/>
            <person name="Ye R."/>
            <person name="Li L."/>
            <person name="Wei W."/>
            <person name="Wang X."/>
            <person name="Wang C."/>
            <person name="Huo Q."/>
            <person name="Li W."/>
            <person name="Guo W."/>
            <person name="Chen H."/>
            <person name="Chen S."/>
            <person name="Zhou L."/>
            <person name="Zhou L."/>
            <person name="Ni X."/>
            <person name="Tian J."/>
            <person name="Zhou Y."/>
            <person name="Sheng Y."/>
            <person name="Liu T."/>
            <person name="Pan Y."/>
            <person name="Xia L."/>
            <person name="Li J."/>
            <person name="Zhao F."/>
            <person name="Cao W."/>
        </authorList>
    </citation>
    <scope>NUCLEOTIDE SEQUENCE</scope>
    <source>
        <strain evidence="2">Rmic-2018</strain>
        <tissue evidence="2">Larvae</tissue>
    </source>
</reference>
<gene>
    <name evidence="2" type="ORF">HPB51_005102</name>
</gene>
<evidence type="ECO:0000313" key="3">
    <source>
        <dbReference type="Proteomes" id="UP000821866"/>
    </source>
</evidence>
<dbReference type="Gene3D" id="3.30.40.10">
    <property type="entry name" value="Zinc/RING finger domain, C3HC4 (zinc finger)"/>
    <property type="match status" value="1"/>
</dbReference>
<dbReference type="SUPFAM" id="SSF49599">
    <property type="entry name" value="TRAF domain-like"/>
    <property type="match status" value="1"/>
</dbReference>
<dbReference type="InterPro" id="IPR008974">
    <property type="entry name" value="TRAF-like"/>
</dbReference>
<dbReference type="AlphaFoldDB" id="A0A9J6E5Z2"/>
<proteinExistence type="predicted"/>